<feature type="compositionally biased region" description="Basic and acidic residues" evidence="1">
    <location>
        <begin position="902"/>
        <end position="911"/>
    </location>
</feature>
<dbReference type="InterPro" id="IPR035899">
    <property type="entry name" value="DBL_dom_sf"/>
</dbReference>
<evidence type="ECO:0000313" key="4">
    <source>
        <dbReference type="Proteomes" id="UP000770015"/>
    </source>
</evidence>
<dbReference type="PANTHER" id="PTHR45818">
    <property type="entry name" value="PROTEIN VAV"/>
    <property type="match status" value="1"/>
</dbReference>
<dbReference type="OrthoDB" id="8059989at2759"/>
<keyword evidence="4" id="KW-1185">Reference proteome</keyword>
<proteinExistence type="predicted"/>
<dbReference type="AlphaFoldDB" id="A0A9P9A9M1"/>
<name>A0A9P9A9M1_9PEZI</name>
<dbReference type="InterPro" id="IPR000219">
    <property type="entry name" value="DH_dom"/>
</dbReference>
<accession>A0A9P9A9M1</accession>
<feature type="region of interest" description="Disordered" evidence="1">
    <location>
        <begin position="131"/>
        <end position="171"/>
    </location>
</feature>
<feature type="compositionally biased region" description="Basic and acidic residues" evidence="1">
    <location>
        <begin position="806"/>
        <end position="830"/>
    </location>
</feature>
<reference evidence="3" key="1">
    <citation type="journal article" date="2021" name="Nat. Commun.">
        <title>Genetic determinants of endophytism in the Arabidopsis root mycobiome.</title>
        <authorList>
            <person name="Mesny F."/>
            <person name="Miyauchi S."/>
            <person name="Thiergart T."/>
            <person name="Pickel B."/>
            <person name="Atanasova L."/>
            <person name="Karlsson M."/>
            <person name="Huettel B."/>
            <person name="Barry K.W."/>
            <person name="Haridas S."/>
            <person name="Chen C."/>
            <person name="Bauer D."/>
            <person name="Andreopoulos W."/>
            <person name="Pangilinan J."/>
            <person name="LaButti K."/>
            <person name="Riley R."/>
            <person name="Lipzen A."/>
            <person name="Clum A."/>
            <person name="Drula E."/>
            <person name="Henrissat B."/>
            <person name="Kohler A."/>
            <person name="Grigoriev I.V."/>
            <person name="Martin F.M."/>
            <person name="Hacquard S."/>
        </authorList>
    </citation>
    <scope>NUCLEOTIDE SEQUENCE</scope>
    <source>
        <strain evidence="3">MPI-SDFR-AT-0117</strain>
    </source>
</reference>
<feature type="compositionally biased region" description="Polar residues" evidence="1">
    <location>
        <begin position="835"/>
        <end position="844"/>
    </location>
</feature>
<dbReference type="SUPFAM" id="SSF50729">
    <property type="entry name" value="PH domain-like"/>
    <property type="match status" value="1"/>
</dbReference>
<feature type="region of interest" description="Disordered" evidence="1">
    <location>
        <begin position="85"/>
        <end position="108"/>
    </location>
</feature>
<feature type="region of interest" description="Disordered" evidence="1">
    <location>
        <begin position="1"/>
        <end position="33"/>
    </location>
</feature>
<sequence>MATVEARPLPLTSCSQSSIRTTTPISDSGHTTCRHPTIQPSIDLQIPSEGAACGTGEVSSYLDGLPIDGVDIVNTLDSMTAVQVTPANDSEDEEIDPPRPSASSHGHVSTVYHDPVEYRTPFHKWMRTLHKRARQRPRSASSPWGPHYHLPTNSDGTPSVARSRRSHHARSSSASSYAFVAAVKSASGSLASASAITRQRKTASRSQTHTRTERSSRASFTAARLSEDSGFGDRLAPPDPAAADRAIQRRLILEELINTEEGYIRDVRFLMNVYVTILASLPALSRGLRSSINHNLAEIVELHEDILGDLHRIVPDSEYSQSDASFPPRPLTAAAHGHRRWRSLDVVPEDKDPMSWLKEVRGLSSEAQIAGDTLKMDRFFIYEEYGAKYEMMIKDVAMTHRSMPDWESHQRGLEVLASSLGSVNSQGYRSRKSLTIGDLLPIQRICKYPLLFAELLRHTPVEDDPNSHMEVESALLRLREATAEINRATNDTKMKDVLQKTWILQDRLVMPNQRIDASSRNRIRSFGHVELCGTLHVCWQTNEGIRGQYMVVLLYRDMLCLASASKVDQIYTIEACITLSSVKVEDADNGRGLQCHTAPFSWKLVFECDSQLYELIMTACNAREQDEWRRRLEPPLAESPADATVYSSLYIDIKSLGTVFSKPGTVARRISIHRATTVGPKTGLCQVILKNTSALKDSTTSLPMNPSINRSQSLLTTHCKVPILAPHRGERARLEALLADVWSRNLLPFPGMTNRSRSEQIVRSSASTVMRKLSVTSIATTFTRRSNSVVSMTKMFSDDEAADATAEPRRMASFRHARENRPTSEQEFKTPPESPTKSTLSNIQDESDGRSSLSSESSTTGLEMAATVVWDKEKPLLARNHGDATGPVLSCLPPSAAAQEPQRGRRDEELSPKSTPCPSLVFVAPSDDRDRYQKKPKLAHKTSRRWARVGSLNKDFVVQGLRSIFR</sequence>
<dbReference type="Pfam" id="PF00621">
    <property type="entry name" value="RhoGEF"/>
    <property type="match status" value="1"/>
</dbReference>
<protein>
    <submittedName>
        <fullName evidence="3">RSP protein</fullName>
    </submittedName>
</protein>
<dbReference type="SUPFAM" id="SSF48065">
    <property type="entry name" value="DBL homology domain (DH-domain)"/>
    <property type="match status" value="1"/>
</dbReference>
<gene>
    <name evidence="3" type="ORF">F5X68DRAFT_260669</name>
</gene>
<comment type="caution">
    <text evidence="3">The sequence shown here is derived from an EMBL/GenBank/DDBJ whole genome shotgun (WGS) entry which is preliminary data.</text>
</comment>
<feature type="region of interest" description="Disordered" evidence="1">
    <location>
        <begin position="878"/>
        <end position="923"/>
    </location>
</feature>
<dbReference type="Proteomes" id="UP000770015">
    <property type="component" value="Unassembled WGS sequence"/>
</dbReference>
<dbReference type="PANTHER" id="PTHR45818:SF3">
    <property type="entry name" value="PROTEIN VAV"/>
    <property type="match status" value="1"/>
</dbReference>
<evidence type="ECO:0000256" key="1">
    <source>
        <dbReference type="SAM" id="MobiDB-lite"/>
    </source>
</evidence>
<feature type="domain" description="DH" evidence="2">
    <location>
        <begin position="248"/>
        <end position="488"/>
    </location>
</feature>
<feature type="region of interest" description="Disordered" evidence="1">
    <location>
        <begin position="799"/>
        <end position="861"/>
    </location>
</feature>
<dbReference type="Gene3D" id="1.20.900.10">
    <property type="entry name" value="Dbl homology (DH) domain"/>
    <property type="match status" value="1"/>
</dbReference>
<organism evidence="3 4">
    <name type="scientific">Plectosphaerella plurivora</name>
    <dbReference type="NCBI Taxonomy" id="936078"/>
    <lineage>
        <taxon>Eukaryota</taxon>
        <taxon>Fungi</taxon>
        <taxon>Dikarya</taxon>
        <taxon>Ascomycota</taxon>
        <taxon>Pezizomycotina</taxon>
        <taxon>Sordariomycetes</taxon>
        <taxon>Hypocreomycetidae</taxon>
        <taxon>Glomerellales</taxon>
        <taxon>Plectosphaerellaceae</taxon>
        <taxon>Plectosphaerella</taxon>
    </lineage>
</organism>
<evidence type="ECO:0000313" key="3">
    <source>
        <dbReference type="EMBL" id="KAH6689120.1"/>
    </source>
</evidence>
<feature type="compositionally biased region" description="Low complexity" evidence="1">
    <location>
        <begin position="850"/>
        <end position="861"/>
    </location>
</feature>
<evidence type="ECO:0000259" key="2">
    <source>
        <dbReference type="PROSITE" id="PS50010"/>
    </source>
</evidence>
<feature type="region of interest" description="Disordered" evidence="1">
    <location>
        <begin position="190"/>
        <end position="240"/>
    </location>
</feature>
<dbReference type="GO" id="GO:0005085">
    <property type="term" value="F:guanyl-nucleotide exchange factor activity"/>
    <property type="evidence" value="ECO:0007669"/>
    <property type="project" value="InterPro"/>
</dbReference>
<dbReference type="GO" id="GO:0005737">
    <property type="term" value="C:cytoplasm"/>
    <property type="evidence" value="ECO:0007669"/>
    <property type="project" value="TreeGrafter"/>
</dbReference>
<dbReference type="SMART" id="SM00325">
    <property type="entry name" value="RhoGEF"/>
    <property type="match status" value="1"/>
</dbReference>
<feature type="compositionally biased region" description="Polar residues" evidence="1">
    <location>
        <begin position="12"/>
        <end position="31"/>
    </location>
</feature>
<dbReference type="PROSITE" id="PS50010">
    <property type="entry name" value="DH_2"/>
    <property type="match status" value="1"/>
</dbReference>
<dbReference type="EMBL" id="JAGSXJ010000008">
    <property type="protein sequence ID" value="KAH6689120.1"/>
    <property type="molecule type" value="Genomic_DNA"/>
</dbReference>